<organism evidence="2 3">
    <name type="scientific">Vibrio fortis</name>
    <dbReference type="NCBI Taxonomy" id="212667"/>
    <lineage>
        <taxon>Bacteria</taxon>
        <taxon>Pseudomonadati</taxon>
        <taxon>Pseudomonadota</taxon>
        <taxon>Gammaproteobacteria</taxon>
        <taxon>Vibrionales</taxon>
        <taxon>Vibrionaceae</taxon>
        <taxon>Vibrio</taxon>
    </lineage>
</organism>
<dbReference type="InterPro" id="IPR001633">
    <property type="entry name" value="EAL_dom"/>
</dbReference>
<proteinExistence type="predicted"/>
<evidence type="ECO:0000259" key="1">
    <source>
        <dbReference type="PROSITE" id="PS50883"/>
    </source>
</evidence>
<dbReference type="InterPro" id="IPR035919">
    <property type="entry name" value="EAL_sf"/>
</dbReference>
<dbReference type="SUPFAM" id="SSF141868">
    <property type="entry name" value="EAL domain-like"/>
    <property type="match status" value="1"/>
</dbReference>
<evidence type="ECO:0000313" key="2">
    <source>
        <dbReference type="EMBL" id="KAB0301516.1"/>
    </source>
</evidence>
<gene>
    <name evidence="2" type="ORF">F2Z80_20880</name>
</gene>
<dbReference type="PANTHER" id="PTHR33121:SF76">
    <property type="entry name" value="SIGNALING PROTEIN"/>
    <property type="match status" value="1"/>
</dbReference>
<protein>
    <submittedName>
        <fullName evidence="2">EAL domain-containing protein</fullName>
    </submittedName>
</protein>
<evidence type="ECO:0000313" key="3">
    <source>
        <dbReference type="Proteomes" id="UP000326687"/>
    </source>
</evidence>
<accession>A0A5N3S3Z5</accession>
<dbReference type="InterPro" id="IPR050706">
    <property type="entry name" value="Cyclic-di-GMP_PDE-like"/>
</dbReference>
<dbReference type="Pfam" id="PF00563">
    <property type="entry name" value="EAL"/>
    <property type="match status" value="1"/>
</dbReference>
<dbReference type="Gene3D" id="3.20.20.450">
    <property type="entry name" value="EAL domain"/>
    <property type="match status" value="1"/>
</dbReference>
<comment type="caution">
    <text evidence="2">The sequence shown here is derived from an EMBL/GenBank/DDBJ whole genome shotgun (WGS) entry which is preliminary data.</text>
</comment>
<dbReference type="EMBL" id="VXDD01000003">
    <property type="protein sequence ID" value="KAB0301516.1"/>
    <property type="molecule type" value="Genomic_DNA"/>
</dbReference>
<dbReference type="CDD" id="cd01948">
    <property type="entry name" value="EAL"/>
    <property type="match status" value="1"/>
</dbReference>
<feature type="domain" description="EAL" evidence="1">
    <location>
        <begin position="18"/>
        <end position="269"/>
    </location>
</feature>
<dbReference type="RefSeq" id="WP_150897073.1">
    <property type="nucleotide sequence ID" value="NZ_VXDD01000003.1"/>
</dbReference>
<dbReference type="AlphaFoldDB" id="A0A5N3S3Z5"/>
<dbReference type="SMART" id="SM00052">
    <property type="entry name" value="EAL"/>
    <property type="match status" value="1"/>
</dbReference>
<sequence>MTTNHPTESFISVHQRVLQLIKRDCNGIYYAELGELRFDSVFQPIVDSEREIYAFEALVRIKNTAEEVMINPADYFNLLVNNTEELLFITTLCSMIHIRNFSQSGFRTKKIFLNTPPIVFESLSNCRNAIDLLLRALQSIGIQTEQIVYEIMEFEGVDLTATLSGKENLRRNGILIAIDDYGCEFATAERVISVEPDYLKVDRSIVQQVESDDVEALLGALKLGKRANAKVIAEGVETEKTFECCKSLGIELFQGYYFEPPRMLKPNNI</sequence>
<dbReference type="PANTHER" id="PTHR33121">
    <property type="entry name" value="CYCLIC DI-GMP PHOSPHODIESTERASE PDEF"/>
    <property type="match status" value="1"/>
</dbReference>
<dbReference type="Proteomes" id="UP000326687">
    <property type="component" value="Unassembled WGS sequence"/>
</dbReference>
<dbReference type="GO" id="GO:0071111">
    <property type="term" value="F:cyclic-guanylate-specific phosphodiesterase activity"/>
    <property type="evidence" value="ECO:0007669"/>
    <property type="project" value="InterPro"/>
</dbReference>
<dbReference type="PROSITE" id="PS50883">
    <property type="entry name" value="EAL"/>
    <property type="match status" value="1"/>
</dbReference>
<name>A0A5N3S3Z5_9VIBR</name>
<reference evidence="2 3" key="1">
    <citation type="submission" date="2019-09" db="EMBL/GenBank/DDBJ databases">
        <title>Vibrio Fortis S7-72.</title>
        <authorList>
            <person name="Das S.K."/>
        </authorList>
    </citation>
    <scope>NUCLEOTIDE SEQUENCE [LARGE SCALE GENOMIC DNA]</scope>
    <source>
        <strain evidence="2 3">S7-72</strain>
    </source>
</reference>